<proteinExistence type="predicted"/>
<feature type="region of interest" description="Disordered" evidence="1">
    <location>
        <begin position="190"/>
        <end position="229"/>
    </location>
</feature>
<dbReference type="Proteomes" id="UP001362999">
    <property type="component" value="Unassembled WGS sequence"/>
</dbReference>
<sequence length="229" mass="25708">MTIGRRHGGLPRSWYKPTEIWMLFALILYLNSLKATSQQLLHHLHHELVYHFARQPPRSVSHDNEGQQFCTLRDMLCGVCVLHRHPRLPPSRPSPMSIPLCLHSQTTTILLPASSSAPRETLILTSARPLSLPKFNMNPAGSTNQSNTIPTISERETDLHHHLTAFIRVTHSAYVELRPGFPLEEVGHAARGDEGRGWPGKRTLNEEEEGKRKGHGQGGREETPWAAVA</sequence>
<name>A0AAV9ZBS6_9AGAR</name>
<gene>
    <name evidence="2" type="ORF">R3P38DRAFT_3237619</name>
</gene>
<accession>A0AAV9ZBS6</accession>
<dbReference type="EMBL" id="JAWWNJ010000171">
    <property type="protein sequence ID" value="KAK6977242.1"/>
    <property type="molecule type" value="Genomic_DNA"/>
</dbReference>
<evidence type="ECO:0000313" key="3">
    <source>
        <dbReference type="Proteomes" id="UP001362999"/>
    </source>
</evidence>
<evidence type="ECO:0000256" key="1">
    <source>
        <dbReference type="SAM" id="MobiDB-lite"/>
    </source>
</evidence>
<evidence type="ECO:0000313" key="2">
    <source>
        <dbReference type="EMBL" id="KAK6977242.1"/>
    </source>
</evidence>
<reference evidence="2 3" key="1">
    <citation type="journal article" date="2024" name="J Genomics">
        <title>Draft genome sequencing and assembly of Favolaschia claudopus CIRM-BRFM 2984 isolated from oak limbs.</title>
        <authorList>
            <person name="Navarro D."/>
            <person name="Drula E."/>
            <person name="Chaduli D."/>
            <person name="Cazenave R."/>
            <person name="Ahrendt S."/>
            <person name="Wang J."/>
            <person name="Lipzen A."/>
            <person name="Daum C."/>
            <person name="Barry K."/>
            <person name="Grigoriev I.V."/>
            <person name="Favel A."/>
            <person name="Rosso M.N."/>
            <person name="Martin F."/>
        </authorList>
    </citation>
    <scope>NUCLEOTIDE SEQUENCE [LARGE SCALE GENOMIC DNA]</scope>
    <source>
        <strain evidence="2 3">CIRM-BRFM 2984</strain>
    </source>
</reference>
<protein>
    <submittedName>
        <fullName evidence="2">Uncharacterized protein</fullName>
    </submittedName>
</protein>
<dbReference type="AlphaFoldDB" id="A0AAV9ZBS6"/>
<organism evidence="2 3">
    <name type="scientific">Favolaschia claudopus</name>
    <dbReference type="NCBI Taxonomy" id="2862362"/>
    <lineage>
        <taxon>Eukaryota</taxon>
        <taxon>Fungi</taxon>
        <taxon>Dikarya</taxon>
        <taxon>Basidiomycota</taxon>
        <taxon>Agaricomycotina</taxon>
        <taxon>Agaricomycetes</taxon>
        <taxon>Agaricomycetidae</taxon>
        <taxon>Agaricales</taxon>
        <taxon>Marasmiineae</taxon>
        <taxon>Mycenaceae</taxon>
        <taxon>Favolaschia</taxon>
    </lineage>
</organism>
<comment type="caution">
    <text evidence="2">The sequence shown here is derived from an EMBL/GenBank/DDBJ whole genome shotgun (WGS) entry which is preliminary data.</text>
</comment>
<keyword evidence="3" id="KW-1185">Reference proteome</keyword>